<dbReference type="PATRIC" id="fig|128780.6.peg.260"/>
<dbReference type="KEGG" id="sacz:AOT14_02540"/>
<keyword evidence="2" id="KW-1185">Reference proteome</keyword>
<protein>
    <submittedName>
        <fullName evidence="1">Uncharacterized protein</fullName>
    </submittedName>
</protein>
<dbReference type="EMBL" id="CP012900">
    <property type="protein sequence ID" value="ALJ26715.1"/>
    <property type="molecule type" value="Genomic_DNA"/>
</dbReference>
<dbReference type="Proteomes" id="UP000061010">
    <property type="component" value="Chromosome"/>
</dbReference>
<dbReference type="AlphaFoldDB" id="A0A0S1AVC6"/>
<proteinExistence type="predicted"/>
<accession>A0A0S1AVC6</accession>
<organism evidence="1 2">
    <name type="scientific">Stenotrophomonas acidaminiphila</name>
    <dbReference type="NCBI Taxonomy" id="128780"/>
    <lineage>
        <taxon>Bacteria</taxon>
        <taxon>Pseudomonadati</taxon>
        <taxon>Pseudomonadota</taxon>
        <taxon>Gammaproteobacteria</taxon>
        <taxon>Lysobacterales</taxon>
        <taxon>Lysobacteraceae</taxon>
        <taxon>Stenotrophomonas</taxon>
    </lineage>
</organism>
<evidence type="ECO:0000313" key="1">
    <source>
        <dbReference type="EMBL" id="ALJ26715.1"/>
    </source>
</evidence>
<reference evidence="1 2" key="1">
    <citation type="journal article" date="2015" name="Genome Announc.">
        <title>Complete Genome Sequencing of Stenotrophomonas acidaminiphila ZAC14D2_NAIMI4_2, a Multidrug-Resistant Strain Isolated from Sediments of a Polluted River in Mexico, Uncovers New Antibiotic Resistance Genes and a Novel Class-II Lasso Peptide Biosynthesis Gene Cluster.</title>
        <authorList>
            <person name="Vinuesa P."/>
            <person name="Ochoa-Sanchez L.E."/>
        </authorList>
    </citation>
    <scope>NUCLEOTIDE SEQUENCE [LARGE SCALE GENOMIC DNA]</scope>
    <source>
        <strain evidence="1 2">ZAC14D2_NAIMI4_2</strain>
    </source>
</reference>
<sequence length="154" mass="15783">MNLQLHLQEAAIRLQAPHAAAVLLPLSLDDLLAAGLSVFPPGEAALEQAIQRVEDALMPAIPALRQPGATGLECANPVLAPLLAASGRAPGTAATLSIDDVEEVFNRLARVAAGVPAHSLGLPAHPGFAAALVVVRELLHHVGLPALRLLPATT</sequence>
<gene>
    <name evidence="1" type="ORF">AOT14_02540</name>
</gene>
<dbReference type="OrthoDB" id="6504658at2"/>
<evidence type="ECO:0000313" key="2">
    <source>
        <dbReference type="Proteomes" id="UP000061010"/>
    </source>
</evidence>
<name>A0A0S1AVC6_9GAMM</name>